<reference evidence="2" key="1">
    <citation type="journal article" date="2017" name="Nature">
        <title>The sunflower genome provides insights into oil metabolism, flowering and Asterid evolution.</title>
        <authorList>
            <person name="Badouin H."/>
            <person name="Gouzy J."/>
            <person name="Grassa C.J."/>
            <person name="Murat F."/>
            <person name="Staton S.E."/>
            <person name="Cottret L."/>
            <person name="Lelandais-Briere C."/>
            <person name="Owens G.L."/>
            <person name="Carrere S."/>
            <person name="Mayjonade B."/>
            <person name="Legrand L."/>
            <person name="Gill N."/>
            <person name="Kane N.C."/>
            <person name="Bowers J.E."/>
            <person name="Hubner S."/>
            <person name="Bellec A."/>
            <person name="Berard A."/>
            <person name="Berges H."/>
            <person name="Blanchet N."/>
            <person name="Boniface M.C."/>
            <person name="Brunel D."/>
            <person name="Catrice O."/>
            <person name="Chaidir N."/>
            <person name="Claudel C."/>
            <person name="Donnadieu C."/>
            <person name="Faraut T."/>
            <person name="Fievet G."/>
            <person name="Helmstetter N."/>
            <person name="King M."/>
            <person name="Knapp S.J."/>
            <person name="Lai Z."/>
            <person name="Le Paslier M.C."/>
            <person name="Lippi Y."/>
            <person name="Lorenzon L."/>
            <person name="Mandel J.R."/>
            <person name="Marage G."/>
            <person name="Marchand G."/>
            <person name="Marquand E."/>
            <person name="Bret-Mestries E."/>
            <person name="Morien E."/>
            <person name="Nambeesan S."/>
            <person name="Nguyen T."/>
            <person name="Pegot-Espagnet P."/>
            <person name="Pouilly N."/>
            <person name="Raftis F."/>
            <person name="Sallet E."/>
            <person name="Schiex T."/>
            <person name="Thomas J."/>
            <person name="Vandecasteele C."/>
            <person name="Vares D."/>
            <person name="Vear F."/>
            <person name="Vautrin S."/>
            <person name="Crespi M."/>
            <person name="Mangin B."/>
            <person name="Burke J.M."/>
            <person name="Salse J."/>
            <person name="Munos S."/>
            <person name="Vincourt P."/>
            <person name="Rieseberg L.H."/>
            <person name="Langlade N.B."/>
        </authorList>
    </citation>
    <scope>NUCLEOTIDE SEQUENCE [LARGE SCALE GENOMIC DNA]</scope>
    <source>
        <strain evidence="2">cv. SF193</strain>
    </source>
</reference>
<dbReference type="Proteomes" id="UP000215914">
    <property type="component" value="Chromosome 14"/>
</dbReference>
<dbReference type="InParanoid" id="A0A251SM31"/>
<accession>A0A251SM31</accession>
<proteinExistence type="predicted"/>
<dbReference type="EMBL" id="CM007903">
    <property type="protein sequence ID" value="OTF99688.1"/>
    <property type="molecule type" value="Genomic_DNA"/>
</dbReference>
<evidence type="ECO:0000313" key="1">
    <source>
        <dbReference type="EMBL" id="OTF99688.1"/>
    </source>
</evidence>
<sequence>MSTYWSSRCVPLRPSHRYECVSLDLISTKCLWVQHLITLPRVTHFIKHNRIPYTPTDTCILQHSHYYQLWTSILSQFKRQV</sequence>
<dbReference type="AlphaFoldDB" id="A0A251SM31"/>
<evidence type="ECO:0000313" key="2">
    <source>
        <dbReference type="Proteomes" id="UP000215914"/>
    </source>
</evidence>
<keyword evidence="2" id="KW-1185">Reference proteome</keyword>
<name>A0A251SM31_HELAN</name>
<organism evidence="1 2">
    <name type="scientific">Helianthus annuus</name>
    <name type="common">Common sunflower</name>
    <dbReference type="NCBI Taxonomy" id="4232"/>
    <lineage>
        <taxon>Eukaryota</taxon>
        <taxon>Viridiplantae</taxon>
        <taxon>Streptophyta</taxon>
        <taxon>Embryophyta</taxon>
        <taxon>Tracheophyta</taxon>
        <taxon>Spermatophyta</taxon>
        <taxon>Magnoliopsida</taxon>
        <taxon>eudicotyledons</taxon>
        <taxon>Gunneridae</taxon>
        <taxon>Pentapetalae</taxon>
        <taxon>asterids</taxon>
        <taxon>campanulids</taxon>
        <taxon>Asterales</taxon>
        <taxon>Asteraceae</taxon>
        <taxon>Asteroideae</taxon>
        <taxon>Heliantheae alliance</taxon>
        <taxon>Heliantheae</taxon>
        <taxon>Helianthus</taxon>
    </lineage>
</organism>
<gene>
    <name evidence="1" type="ORF">HannXRQ_Chr14g0459341</name>
</gene>
<protein>
    <submittedName>
        <fullName evidence="1">Uncharacterized protein</fullName>
    </submittedName>
</protein>